<organism evidence="2">
    <name type="scientific">Gracilinema caldarium</name>
    <dbReference type="NCBI Taxonomy" id="215591"/>
    <lineage>
        <taxon>Bacteria</taxon>
        <taxon>Pseudomonadati</taxon>
        <taxon>Spirochaetota</taxon>
        <taxon>Spirochaetia</taxon>
        <taxon>Spirochaetales</taxon>
        <taxon>Breznakiellaceae</taxon>
        <taxon>Gracilinema</taxon>
    </lineage>
</organism>
<reference evidence="2" key="1">
    <citation type="journal article" date="2020" name="mSystems">
        <title>Genome- and Community-Level Interaction Insights into Carbon Utilization and Element Cycling Functions of Hydrothermarchaeota in Hydrothermal Sediment.</title>
        <authorList>
            <person name="Zhou Z."/>
            <person name="Liu Y."/>
            <person name="Xu W."/>
            <person name="Pan J."/>
            <person name="Luo Z.H."/>
            <person name="Li M."/>
        </authorList>
    </citation>
    <scope>NUCLEOTIDE SEQUENCE [LARGE SCALE GENOMIC DNA]</scope>
    <source>
        <strain evidence="2">SpSt-503</strain>
    </source>
</reference>
<evidence type="ECO:0000313" key="2">
    <source>
        <dbReference type="EMBL" id="HFH28306.1"/>
    </source>
</evidence>
<comment type="caution">
    <text evidence="2">The sequence shown here is derived from an EMBL/GenBank/DDBJ whole genome shotgun (WGS) entry which is preliminary data.</text>
</comment>
<proteinExistence type="predicted"/>
<accession>A0A7C3IP14</accession>
<name>A0A7C3IP14_9SPIR</name>
<feature type="chain" id="PRO_5028399052" description="Lipoprotein" evidence="1">
    <location>
        <begin position="22"/>
        <end position="224"/>
    </location>
</feature>
<dbReference type="PROSITE" id="PS51257">
    <property type="entry name" value="PROKAR_LIPOPROTEIN"/>
    <property type="match status" value="1"/>
</dbReference>
<protein>
    <recommendedName>
        <fullName evidence="3">Lipoprotein</fullName>
    </recommendedName>
</protein>
<keyword evidence="1" id="KW-0732">Signal</keyword>
<dbReference type="RefSeq" id="WP_304241077.1">
    <property type="nucleotide sequence ID" value="NZ_JAJUIP010000020.1"/>
</dbReference>
<evidence type="ECO:0008006" key="3">
    <source>
        <dbReference type="Google" id="ProtNLM"/>
    </source>
</evidence>
<feature type="signal peptide" evidence="1">
    <location>
        <begin position="1"/>
        <end position="21"/>
    </location>
</feature>
<dbReference type="AlphaFoldDB" id="A0A7C3IP14"/>
<evidence type="ECO:0000256" key="1">
    <source>
        <dbReference type="SAM" id="SignalP"/>
    </source>
</evidence>
<gene>
    <name evidence="2" type="ORF">ENS59_02175</name>
</gene>
<dbReference type="EMBL" id="DSVL01000066">
    <property type="protein sequence ID" value="HFH28306.1"/>
    <property type="molecule type" value="Genomic_DNA"/>
</dbReference>
<sequence length="224" mass="24773">MKKIYVAMAVGLVALSVAGCASKPAVQDTKAQVPAKGPNYVVVDHKTMALGGTVPDWLEIYMNGGGLRDIEALPKYKDVFVFVGEDSGTNLNALRQWATGFSVAQDMARLVSTRVQARFAGAAAGSPDDEYGRYFENVVKTASDATYSGARKEADFWVLKRYFKEDGKTVDREVYDYYVLVTIDKETLKKQIENVLNGVKPDKPLTKEQQTAVDRVKQSFYEGF</sequence>